<comment type="caution">
    <text evidence="2">The sequence shown here is derived from an EMBL/GenBank/DDBJ whole genome shotgun (WGS) entry which is preliminary data.</text>
</comment>
<feature type="compositionally biased region" description="Polar residues" evidence="1">
    <location>
        <begin position="24"/>
        <end position="47"/>
    </location>
</feature>
<evidence type="ECO:0000313" key="2">
    <source>
        <dbReference type="EMBL" id="CAE6485534.1"/>
    </source>
</evidence>
<accession>A0A8H3CH89</accession>
<name>A0A8H3CH89_9AGAM</name>
<feature type="compositionally biased region" description="Polar residues" evidence="1">
    <location>
        <begin position="359"/>
        <end position="371"/>
    </location>
</feature>
<protein>
    <submittedName>
        <fullName evidence="2">Uncharacterized protein</fullName>
    </submittedName>
</protein>
<evidence type="ECO:0000313" key="3">
    <source>
        <dbReference type="Proteomes" id="UP000663853"/>
    </source>
</evidence>
<dbReference type="EMBL" id="CAJMXA010002670">
    <property type="protein sequence ID" value="CAE6485534.1"/>
    <property type="molecule type" value="Genomic_DNA"/>
</dbReference>
<evidence type="ECO:0000256" key="1">
    <source>
        <dbReference type="SAM" id="MobiDB-lite"/>
    </source>
</evidence>
<dbReference type="AlphaFoldDB" id="A0A8H3CH89"/>
<feature type="compositionally biased region" description="Polar residues" evidence="1">
    <location>
        <begin position="251"/>
        <end position="273"/>
    </location>
</feature>
<sequence length="371" mass="38599">DSGGPVAFKNKPRGKESLLDLVQSPLSRSQPATLRTQSPYAMQNTNFDPDGASDRDVLPRTPTLAGSTSSLDDSLLQSPFSTRFLGASVPSPTKRFSYPGPRIPLEGSCRAWWGERMSTDSSDWRASLDLRPHGPVSGGISSHAGPEPLKSSPSQSDETASATPAPTPSCGRSVSGAKVCQIPRNSQPDSVSCMLVQGSSPLDANTEDLGVERDAVSESSCSSRFQRVDAAPAGFSRSSVSPFPALGMNAASQQQLATRGANSMNTNAASPHTSAPCLSIVHQSAESEPLCTPSIGLSPQLNISHANSSVLAHCDQSSLAPPCVNMTQTQCGRSALRDAGIAHGSPKALAPSLPMENVPDQSHNALVANSS</sequence>
<feature type="region of interest" description="Disordered" evidence="1">
    <location>
        <begin position="125"/>
        <end position="175"/>
    </location>
</feature>
<feature type="compositionally biased region" description="Low complexity" evidence="1">
    <location>
        <begin position="64"/>
        <end position="75"/>
    </location>
</feature>
<dbReference type="Proteomes" id="UP000663853">
    <property type="component" value="Unassembled WGS sequence"/>
</dbReference>
<feature type="non-terminal residue" evidence="2">
    <location>
        <position position="1"/>
    </location>
</feature>
<feature type="region of interest" description="Disordered" evidence="1">
    <location>
        <begin position="21"/>
        <end position="75"/>
    </location>
</feature>
<feature type="region of interest" description="Disordered" evidence="1">
    <location>
        <begin position="251"/>
        <end position="274"/>
    </location>
</feature>
<organism evidence="2 3">
    <name type="scientific">Rhizoctonia solani</name>
    <dbReference type="NCBI Taxonomy" id="456999"/>
    <lineage>
        <taxon>Eukaryota</taxon>
        <taxon>Fungi</taxon>
        <taxon>Dikarya</taxon>
        <taxon>Basidiomycota</taxon>
        <taxon>Agaricomycotina</taxon>
        <taxon>Agaricomycetes</taxon>
        <taxon>Cantharellales</taxon>
        <taxon>Ceratobasidiaceae</taxon>
        <taxon>Rhizoctonia</taxon>
    </lineage>
</organism>
<feature type="region of interest" description="Disordered" evidence="1">
    <location>
        <begin position="343"/>
        <end position="371"/>
    </location>
</feature>
<gene>
    <name evidence="2" type="ORF">RDB_LOCUS94601</name>
</gene>
<reference evidence="2" key="1">
    <citation type="submission" date="2021-01" db="EMBL/GenBank/DDBJ databases">
        <authorList>
            <person name="Kaushik A."/>
        </authorList>
    </citation>
    <scope>NUCLEOTIDE SEQUENCE</scope>
    <source>
        <strain evidence="2">AG6-10EEA</strain>
    </source>
</reference>
<feature type="compositionally biased region" description="Polar residues" evidence="1">
    <location>
        <begin position="151"/>
        <end position="164"/>
    </location>
</feature>
<proteinExistence type="predicted"/>